<dbReference type="EMBL" id="BK032751">
    <property type="protein sequence ID" value="DAF58376.1"/>
    <property type="molecule type" value="Genomic_DNA"/>
</dbReference>
<proteinExistence type="predicted"/>
<organism evidence="1">
    <name type="scientific">Microviridae sp. ctdfd8</name>
    <dbReference type="NCBI Taxonomy" id="2827646"/>
    <lineage>
        <taxon>Viruses</taxon>
        <taxon>Monodnaviria</taxon>
        <taxon>Sangervirae</taxon>
        <taxon>Phixviricota</taxon>
        <taxon>Malgrandaviricetes</taxon>
        <taxon>Petitvirales</taxon>
        <taxon>Microviridae</taxon>
    </lineage>
</organism>
<protein>
    <submittedName>
        <fullName evidence="1">Uncharacterized protein</fullName>
    </submittedName>
</protein>
<accession>A0A8S5T5I2</accession>
<reference evidence="1" key="1">
    <citation type="journal article" date="2021" name="Proc. Natl. Acad. Sci. U.S.A.">
        <title>A Catalog of Tens of Thousands of Viruses from Human Metagenomes Reveals Hidden Associations with Chronic Diseases.</title>
        <authorList>
            <person name="Tisza M.J."/>
            <person name="Buck C.B."/>
        </authorList>
    </citation>
    <scope>NUCLEOTIDE SEQUENCE</scope>
    <source>
        <strain evidence="1">Ctdfd8</strain>
    </source>
</reference>
<name>A0A8S5T5I2_9VIRU</name>
<sequence length="73" mass="8452">MWVFFTCTLFCALFLRSDVRSGAAKKVQRTSLYALRYCARPIGRIVSVSEVDQTECDVYSNPLAIAFRREMRH</sequence>
<evidence type="ECO:0000313" key="1">
    <source>
        <dbReference type="EMBL" id="DAF58376.1"/>
    </source>
</evidence>